<dbReference type="PIRSF" id="PIRSF001587">
    <property type="entry name" value="FGAM_synthase_II"/>
    <property type="match status" value="1"/>
</dbReference>
<keyword evidence="13" id="KW-1185">Reference proteome</keyword>
<dbReference type="EMBL" id="SMFV01000002">
    <property type="protein sequence ID" value="TCK05170.1"/>
    <property type="molecule type" value="Genomic_DNA"/>
</dbReference>
<evidence type="ECO:0000256" key="1">
    <source>
        <dbReference type="ARBA" id="ARBA00022490"/>
    </source>
</evidence>
<dbReference type="PANTHER" id="PTHR43555">
    <property type="entry name" value="PHOSPHORIBOSYLFORMYLGLYCINAMIDINE SYNTHASE SUBUNIT PURL"/>
    <property type="match status" value="1"/>
</dbReference>
<dbReference type="NCBIfam" id="NF002290">
    <property type="entry name" value="PRK01213.1"/>
    <property type="match status" value="1"/>
</dbReference>
<keyword evidence="4 8" id="KW-0547">Nucleotide-binding</keyword>
<dbReference type="InterPro" id="IPR036921">
    <property type="entry name" value="PurM-like_N_sf"/>
</dbReference>
<protein>
    <recommendedName>
        <fullName evidence="8">Phosphoribosylformylglycinamidine synthase subunit PurL</fullName>
        <shortName evidence="8">FGAM synthase</shortName>
        <ecNumber evidence="8">6.3.5.3</ecNumber>
    </recommendedName>
    <alternativeName>
        <fullName evidence="8">Formylglycinamide ribonucleotide amidotransferase subunit II</fullName>
        <shortName evidence="8">FGAR amidotransferase II</shortName>
        <shortName evidence="8">FGAR-AT II</shortName>
    </alternativeName>
    <alternativeName>
        <fullName evidence="8">Glutamine amidotransferase PurL</fullName>
    </alternativeName>
    <alternativeName>
        <fullName evidence="8">Phosphoribosylformylglycinamidine synthase subunit II</fullName>
    </alternativeName>
</protein>
<reference evidence="12 13" key="1">
    <citation type="submission" date="2019-03" db="EMBL/GenBank/DDBJ databases">
        <title>Genomic Encyclopedia of Archaeal and Bacterial Type Strains, Phase II (KMG-II): from individual species to whole genera.</title>
        <authorList>
            <person name="Goeker M."/>
        </authorList>
    </citation>
    <scope>NUCLEOTIDE SEQUENCE [LARGE SCALE GENOMIC DNA]</scope>
    <source>
        <strain evidence="12 13">DSM 24425</strain>
    </source>
</reference>
<feature type="domain" description="PurM-like N-terminal" evidence="9">
    <location>
        <begin position="66"/>
        <end position="183"/>
    </location>
</feature>
<dbReference type="InterPro" id="IPR041609">
    <property type="entry name" value="PurL_linker"/>
</dbReference>
<evidence type="ECO:0000256" key="5">
    <source>
        <dbReference type="ARBA" id="ARBA00022755"/>
    </source>
</evidence>
<dbReference type="Pfam" id="PF18072">
    <property type="entry name" value="FGAR-AT_linker"/>
    <property type="match status" value="1"/>
</dbReference>
<dbReference type="AlphaFoldDB" id="A0A4R1GEF1"/>
<dbReference type="Gene3D" id="3.30.1330.10">
    <property type="entry name" value="PurM-like, N-terminal domain"/>
    <property type="match status" value="2"/>
</dbReference>
<dbReference type="UniPathway" id="UPA00074">
    <property type="reaction ID" value="UER00128"/>
</dbReference>
<feature type="binding site" evidence="8">
    <location>
        <position position="528"/>
    </location>
    <ligand>
        <name>ATP</name>
        <dbReference type="ChEBI" id="CHEBI:30616"/>
    </ligand>
</feature>
<dbReference type="EC" id="6.3.5.3" evidence="8"/>
<gene>
    <name evidence="8" type="primary">purL</name>
    <name evidence="12" type="ORF">CLV27_0591</name>
</gene>
<evidence type="ECO:0000256" key="7">
    <source>
        <dbReference type="ARBA" id="ARBA00022842"/>
    </source>
</evidence>
<dbReference type="InterPro" id="IPR010074">
    <property type="entry name" value="PRibForGlyAmidine_synth_PurL"/>
</dbReference>
<proteinExistence type="inferred from homology"/>
<dbReference type="InterPro" id="IPR016188">
    <property type="entry name" value="PurM-like_N"/>
</dbReference>
<sequence>MDREIIEQHVTMEEYERILKLLGREPNLVELGIFSAMWSEHCSYKSSRPHLKKFPTSAPWVVQGPGENAGIIMVDEEKGICAAFKVESHNHPSFIEPFHGAATGVGGILRDIFTMGARPIACMDSLRFGELHDPRMRYIVKGVVSGISHYGNCVGVPTVGGEVYFDSCYQTNPLVNAFALGIVKKEKIFYARATGVGNSVIYVGAKTGRDGIHGATMASEEFSSEEEVEKKVNVQVGDPFMEKLLIEACLEAMEKDGIVAIQDMGAAGLTSSSVEMASRGGVGVVLYLDKVPTREEGMTPYEIMLSESQERMLVVCEKGKEEEIIEVFRRWELDACVIGEIIEEPVLRLFWHGEKVAELPVKALTEEAPVYYRPFKVPAYILKNASYDQNNLPEPKDYNEIVKKLLDSPTIASKRWIYRQYDHMVQINTTVYPGSDAAVLRIKESKKGIAISSDCNSRYCYLNPYEGGKIAVAEAARNVACSGAKPRAITDCLNFASPEDPEIMWQFVKVTDGMADACKVLETPVVSGNVSFYNETATENGKRAVFPTPTVVCVGVLEDVEKRMTSFFKEAGDVIVLLGENTGNISGSEYQKLVEGEFKGRGQTIDLRFEKTLQDAIVEAIEKGLVKSAHDVSEGGIAINLFESAFEKELGFEVEFDEDLRTDFLLFGEEQSRIVITVSPEKLTEVLEFFEKKTVPAKVIGKVTDTGRGVIRHKGKEVVNLPIKECKEIYETSLEKKLSGEH</sequence>
<evidence type="ECO:0000256" key="2">
    <source>
        <dbReference type="ARBA" id="ARBA00022598"/>
    </source>
</evidence>
<dbReference type="GO" id="GO:0004642">
    <property type="term" value="F:phosphoribosylformylglycinamidine synthase activity"/>
    <property type="evidence" value="ECO:0007669"/>
    <property type="project" value="UniProtKB-UniRule"/>
</dbReference>
<feature type="binding site" evidence="8">
    <location>
        <begin position="88"/>
        <end position="91"/>
    </location>
    <ligand>
        <name>substrate</name>
    </ligand>
</feature>
<keyword evidence="2 8" id="KW-0436">Ligase</keyword>
<dbReference type="GO" id="GO:0006189">
    <property type="term" value="P:'de novo' IMP biosynthetic process"/>
    <property type="evidence" value="ECO:0007669"/>
    <property type="project" value="UniProtKB-UniRule"/>
</dbReference>
<feature type="binding site" evidence="8">
    <location>
        <position position="87"/>
    </location>
    <ligand>
        <name>Mg(2+)</name>
        <dbReference type="ChEBI" id="CHEBI:18420"/>
        <label>1</label>
    </ligand>
</feature>
<dbReference type="InterPro" id="IPR036676">
    <property type="entry name" value="PurM-like_C_sf"/>
</dbReference>
<keyword evidence="6 8" id="KW-0067">ATP-binding</keyword>
<feature type="binding site" evidence="8">
    <location>
        <position position="491"/>
    </location>
    <ligand>
        <name>ATP</name>
        <dbReference type="ChEBI" id="CHEBI:30616"/>
    </ligand>
</feature>
<feature type="binding site" evidence="8">
    <location>
        <begin position="307"/>
        <end position="309"/>
    </location>
    <ligand>
        <name>substrate</name>
    </ligand>
</feature>
<dbReference type="GO" id="GO:0000287">
    <property type="term" value="F:magnesium ion binding"/>
    <property type="evidence" value="ECO:0007669"/>
    <property type="project" value="UniProtKB-UniRule"/>
</dbReference>
<feature type="domain" description="PurM-like C-terminal" evidence="10">
    <location>
        <begin position="570"/>
        <end position="713"/>
    </location>
</feature>
<feature type="binding site" evidence="8">
    <location>
        <position position="531"/>
    </location>
    <ligand>
        <name>substrate</name>
    </ligand>
</feature>
<dbReference type="PANTHER" id="PTHR43555:SF1">
    <property type="entry name" value="PHOSPHORIBOSYLFORMYLGLYCINAMIDINE SYNTHASE SUBUNIT PURL"/>
    <property type="match status" value="1"/>
</dbReference>
<name>A0A4R1GEF1_9BACT</name>
<dbReference type="InterPro" id="IPR010918">
    <property type="entry name" value="PurM-like_C_dom"/>
</dbReference>
<comment type="similarity">
    <text evidence="8">Belongs to the FGAMS family.</text>
</comment>
<dbReference type="Gene3D" id="3.90.650.10">
    <property type="entry name" value="PurM-like C-terminal domain"/>
    <property type="match status" value="2"/>
</dbReference>
<comment type="pathway">
    <text evidence="8">Purine metabolism; IMP biosynthesis via de novo pathway; 5-amino-1-(5-phospho-D-ribosyl)imidazole from N(2)-formyl-N(1)-(5-phospho-D-ribosyl)glycinamide: step 1/2.</text>
</comment>
<keyword evidence="1 8" id="KW-0963">Cytoplasm</keyword>
<comment type="caution">
    <text evidence="8">Lacks conserved residue(s) required for the propagation of feature annotation.</text>
</comment>
<dbReference type="Pfam" id="PF00586">
    <property type="entry name" value="AIRS"/>
    <property type="match status" value="2"/>
</dbReference>
<evidence type="ECO:0000259" key="9">
    <source>
        <dbReference type="Pfam" id="PF00586"/>
    </source>
</evidence>
<accession>A0A4R1GEF1</accession>
<evidence type="ECO:0000256" key="6">
    <source>
        <dbReference type="ARBA" id="ARBA00022840"/>
    </source>
</evidence>
<dbReference type="CDD" id="cd02204">
    <property type="entry name" value="PurL_repeat2"/>
    <property type="match status" value="1"/>
</dbReference>
<feature type="binding site" evidence="8">
    <location>
        <position position="263"/>
    </location>
    <ligand>
        <name>Mg(2+)</name>
        <dbReference type="ChEBI" id="CHEBI:18420"/>
        <label>2</label>
    </ligand>
</feature>
<evidence type="ECO:0000256" key="4">
    <source>
        <dbReference type="ARBA" id="ARBA00022741"/>
    </source>
</evidence>
<dbReference type="SUPFAM" id="SSF55326">
    <property type="entry name" value="PurM N-terminal domain-like"/>
    <property type="match status" value="2"/>
</dbReference>
<feature type="active site" description="Proton acceptor" evidence="8">
    <location>
        <position position="89"/>
    </location>
</feature>
<keyword evidence="3 8" id="KW-0479">Metal-binding</keyword>
<feature type="binding site" evidence="8">
    <location>
        <position position="111"/>
    </location>
    <ligand>
        <name>Mg(2+)</name>
        <dbReference type="ChEBI" id="CHEBI:18420"/>
        <label>2</label>
    </ligand>
</feature>
<feature type="active site" evidence="8">
    <location>
        <position position="41"/>
    </location>
</feature>
<dbReference type="HAMAP" id="MF_00420">
    <property type="entry name" value="PurL_2"/>
    <property type="match status" value="1"/>
</dbReference>
<evidence type="ECO:0000256" key="8">
    <source>
        <dbReference type="HAMAP-Rule" id="MF_00420"/>
    </source>
</evidence>
<organism evidence="12 13">
    <name type="scientific">Phorcysia thermohydrogeniphila</name>
    <dbReference type="NCBI Taxonomy" id="936138"/>
    <lineage>
        <taxon>Bacteria</taxon>
        <taxon>Pseudomonadati</taxon>
        <taxon>Aquificota</taxon>
        <taxon>Aquificia</taxon>
        <taxon>Desulfurobacteriales</taxon>
        <taxon>Desulfurobacteriaceae</taxon>
        <taxon>Phorcysia</taxon>
    </lineage>
</organism>
<comment type="catalytic activity">
    <reaction evidence="8">
        <text>N(2)-formyl-N(1)-(5-phospho-beta-D-ribosyl)glycinamide + L-glutamine + ATP + H2O = 2-formamido-N(1)-(5-O-phospho-beta-D-ribosyl)acetamidine + L-glutamate + ADP + phosphate + H(+)</text>
        <dbReference type="Rhea" id="RHEA:17129"/>
        <dbReference type="ChEBI" id="CHEBI:15377"/>
        <dbReference type="ChEBI" id="CHEBI:15378"/>
        <dbReference type="ChEBI" id="CHEBI:29985"/>
        <dbReference type="ChEBI" id="CHEBI:30616"/>
        <dbReference type="ChEBI" id="CHEBI:43474"/>
        <dbReference type="ChEBI" id="CHEBI:58359"/>
        <dbReference type="ChEBI" id="CHEBI:147286"/>
        <dbReference type="ChEBI" id="CHEBI:147287"/>
        <dbReference type="ChEBI" id="CHEBI:456216"/>
        <dbReference type="EC" id="6.3.5.3"/>
    </reaction>
</comment>
<comment type="subunit">
    <text evidence="8">Monomer. Part of the FGAM synthase complex composed of 1 PurL, 1 PurQ and 2 PurS subunits.</text>
</comment>
<feature type="binding site" evidence="8">
    <location>
        <position position="44"/>
    </location>
    <ligand>
        <name>ATP</name>
        <dbReference type="ChEBI" id="CHEBI:30616"/>
    </ligand>
</feature>
<evidence type="ECO:0000259" key="10">
    <source>
        <dbReference type="Pfam" id="PF02769"/>
    </source>
</evidence>
<dbReference type="CDD" id="cd02203">
    <property type="entry name" value="PurL_repeat1"/>
    <property type="match status" value="1"/>
</dbReference>
<evidence type="ECO:0000313" key="12">
    <source>
        <dbReference type="EMBL" id="TCK05170.1"/>
    </source>
</evidence>
<comment type="function">
    <text evidence="8">Part of the phosphoribosylformylglycinamidine synthase complex involved in the purines biosynthetic pathway. Catalyzes the ATP-dependent conversion of formylglycinamide ribonucleotide (FGAR) and glutamine to yield formylglycinamidine ribonucleotide (FGAM) and glutamate. The FGAM synthase complex is composed of three subunits. PurQ produces an ammonia molecule by converting glutamine to glutamate. PurL transfers the ammonia molecule to FGAR to form FGAM in an ATP-dependent manner. PurS interacts with PurQ and PurL and is thought to assist in the transfer of the ammonia molecule from PurQ to PurL.</text>
</comment>
<keyword evidence="7 8" id="KW-0460">Magnesium</keyword>
<dbReference type="GO" id="GO:0005737">
    <property type="term" value="C:cytoplasm"/>
    <property type="evidence" value="ECO:0007669"/>
    <property type="project" value="UniProtKB-SubCell"/>
</dbReference>
<feature type="domain" description="Phosphoribosylformylglycinamidine synthase linker" evidence="11">
    <location>
        <begin position="11"/>
        <end position="45"/>
    </location>
</feature>
<evidence type="ECO:0000259" key="11">
    <source>
        <dbReference type="Pfam" id="PF18072"/>
    </source>
</evidence>
<dbReference type="Pfam" id="PF02769">
    <property type="entry name" value="AIRS_C"/>
    <property type="match status" value="2"/>
</dbReference>
<keyword evidence="5 8" id="KW-0658">Purine biosynthesis</keyword>
<comment type="caution">
    <text evidence="12">The sequence shown here is derived from an EMBL/GenBank/DDBJ whole genome shotgun (WGS) entry which is preliminary data.</text>
</comment>
<feature type="binding site" evidence="8">
    <location>
        <position position="110"/>
    </location>
    <ligand>
        <name>substrate</name>
    </ligand>
</feature>
<feature type="domain" description="PurM-like C-terminal" evidence="10">
    <location>
        <begin position="196"/>
        <end position="351"/>
    </location>
</feature>
<dbReference type="SUPFAM" id="SSF56042">
    <property type="entry name" value="PurM C-terminal domain-like"/>
    <property type="match status" value="2"/>
</dbReference>
<feature type="domain" description="PurM-like N-terminal" evidence="9">
    <location>
        <begin position="434"/>
        <end position="556"/>
    </location>
</feature>
<comment type="subcellular location">
    <subcellularLocation>
        <location evidence="8">Cytoplasm</location>
    </subcellularLocation>
</comment>
<dbReference type="GO" id="GO:0005524">
    <property type="term" value="F:ATP binding"/>
    <property type="evidence" value="ECO:0007669"/>
    <property type="project" value="UniProtKB-UniRule"/>
</dbReference>
<dbReference type="RefSeq" id="WP_132525654.1">
    <property type="nucleotide sequence ID" value="NZ_SMFV01000002.1"/>
</dbReference>
<evidence type="ECO:0000256" key="3">
    <source>
        <dbReference type="ARBA" id="ARBA00022723"/>
    </source>
</evidence>
<dbReference type="FunFam" id="3.30.1330.10:FF:000004">
    <property type="entry name" value="Phosphoribosylformylglycinamidine synthase subunit PurL"/>
    <property type="match status" value="1"/>
</dbReference>
<dbReference type="Proteomes" id="UP000295777">
    <property type="component" value="Unassembled WGS sequence"/>
</dbReference>
<feature type="binding site" evidence="8">
    <location>
        <position position="85"/>
    </location>
    <ligand>
        <name>ATP</name>
        <dbReference type="ChEBI" id="CHEBI:30616"/>
    </ligand>
</feature>
<feature type="binding site" evidence="8">
    <location>
        <position position="529"/>
    </location>
    <ligand>
        <name>Mg(2+)</name>
        <dbReference type="ChEBI" id="CHEBI:18420"/>
        <label>1</label>
    </ligand>
</feature>
<dbReference type="NCBIfam" id="TIGR01736">
    <property type="entry name" value="FGAM_synth_II"/>
    <property type="match status" value="1"/>
</dbReference>
<feature type="binding site" evidence="8">
    <location>
        <position position="235"/>
    </location>
    <ligand>
        <name>substrate</name>
    </ligand>
</feature>
<dbReference type="OrthoDB" id="9804441at2"/>
<evidence type="ECO:0000313" key="13">
    <source>
        <dbReference type="Proteomes" id="UP000295777"/>
    </source>
</evidence>